<sequence length="377" mass="39427">MKKTVTALVWVIASGSGHSHDLTALPLGDGKLSQSPKVGWIWACHTDPQAGGAQRAGPWINTAKGTYDATAKPVVPGQVSWPSQFRLSVQQDQRVFSSNDLPSHPTGSFPIPSSSDAYRYDRNPNSIAAQTMQVALPLWPELAAQPTCVPGAIGFLLSGAVLFNALDAPGRDAVAHETQDACQGHPQESGVYHYHNLSNCVADKREPAGHSALVGYLLDGFGIYGPYGEKGQALASKDLDECHGHTHTISWEGKQVTMYHYHATPDFPYTAGCLRGSYKQSDVTTISGPRPQRGMGGPGGRNQPPGMQQQGGGTPQGGGPGGPGGAPPDLNRVAAALGIGVQKLRDAMGPPPPDLQAAATKLGISVDALQSALNAAR</sequence>
<organism evidence="3 4">
    <name type="scientific">Rhodoferax saidenbachensis</name>
    <dbReference type="NCBI Taxonomy" id="1484693"/>
    <lineage>
        <taxon>Bacteria</taxon>
        <taxon>Pseudomonadati</taxon>
        <taxon>Pseudomonadota</taxon>
        <taxon>Betaproteobacteria</taxon>
        <taxon>Burkholderiales</taxon>
        <taxon>Comamonadaceae</taxon>
        <taxon>Rhodoferax</taxon>
    </lineage>
</organism>
<dbReference type="AlphaFoldDB" id="A0A1P8KAQ9"/>
<dbReference type="Proteomes" id="UP000186110">
    <property type="component" value="Chromosome"/>
</dbReference>
<proteinExistence type="predicted"/>
<evidence type="ECO:0000259" key="2">
    <source>
        <dbReference type="Pfam" id="PF14240"/>
    </source>
</evidence>
<evidence type="ECO:0000313" key="3">
    <source>
        <dbReference type="EMBL" id="APW43088.1"/>
    </source>
</evidence>
<dbReference type="InterPro" id="IPR025924">
    <property type="entry name" value="YHYH_dom"/>
</dbReference>
<dbReference type="Pfam" id="PF14240">
    <property type="entry name" value="YHYH"/>
    <property type="match status" value="1"/>
</dbReference>
<evidence type="ECO:0000256" key="1">
    <source>
        <dbReference type="SAM" id="MobiDB-lite"/>
    </source>
</evidence>
<feature type="domain" description="YHYH" evidence="2">
    <location>
        <begin position="135"/>
        <end position="230"/>
    </location>
</feature>
<dbReference type="EMBL" id="CP019239">
    <property type="protein sequence ID" value="APW43088.1"/>
    <property type="molecule type" value="Genomic_DNA"/>
</dbReference>
<feature type="compositionally biased region" description="Gly residues" evidence="1">
    <location>
        <begin position="309"/>
        <end position="324"/>
    </location>
</feature>
<evidence type="ECO:0000313" key="4">
    <source>
        <dbReference type="Proteomes" id="UP000186110"/>
    </source>
</evidence>
<name>A0A1P8KAQ9_9BURK</name>
<gene>
    <name evidence="3" type="ORF">RS694_11485</name>
</gene>
<dbReference type="PANTHER" id="PTHR30289">
    <property type="entry name" value="UNCHARACTERIZED PROTEIN YBCL-RELATED"/>
    <property type="match status" value="1"/>
</dbReference>
<protein>
    <recommendedName>
        <fullName evidence="2">YHYH domain-containing protein</fullName>
    </recommendedName>
</protein>
<dbReference type="STRING" id="1484693.RS694_11485"/>
<keyword evidence="4" id="KW-1185">Reference proteome</keyword>
<dbReference type="KEGG" id="rsb:RS694_11485"/>
<dbReference type="PANTHER" id="PTHR30289:SF8">
    <property type="entry name" value="YHYH DOMAIN-CONTAINING PROTEIN"/>
    <property type="match status" value="1"/>
</dbReference>
<feature type="region of interest" description="Disordered" evidence="1">
    <location>
        <begin position="280"/>
        <end position="332"/>
    </location>
</feature>
<dbReference type="eggNOG" id="COG1881">
    <property type="taxonomic scope" value="Bacteria"/>
</dbReference>
<dbReference type="RefSeq" id="WP_037246745.1">
    <property type="nucleotide sequence ID" value="NZ_CP019239.1"/>
</dbReference>
<accession>A0A1P8KAQ9</accession>
<reference evidence="3 4" key="1">
    <citation type="submission" date="2017-01" db="EMBL/GenBank/DDBJ databases">
        <authorList>
            <person name="Mah S.A."/>
            <person name="Swanson W.J."/>
            <person name="Moy G.W."/>
            <person name="Vacquier V.D."/>
        </authorList>
    </citation>
    <scope>NUCLEOTIDE SEQUENCE [LARGE SCALE GENOMIC DNA]</scope>
    <source>
        <strain evidence="3 4">DSM 22694</strain>
    </source>
</reference>